<evidence type="ECO:0008006" key="5">
    <source>
        <dbReference type="Google" id="ProtNLM"/>
    </source>
</evidence>
<organism evidence="3 4">
    <name type="scientific">Salinimicrobium gaetbulicola</name>
    <dbReference type="NCBI Taxonomy" id="999702"/>
    <lineage>
        <taxon>Bacteria</taxon>
        <taxon>Pseudomonadati</taxon>
        <taxon>Bacteroidota</taxon>
        <taxon>Flavobacteriia</taxon>
        <taxon>Flavobacteriales</taxon>
        <taxon>Flavobacteriaceae</taxon>
        <taxon>Salinimicrobium</taxon>
    </lineage>
</organism>
<accession>A0ABW3IH30</accession>
<dbReference type="EMBL" id="JBHTJP010000035">
    <property type="protein sequence ID" value="MFD0977236.1"/>
    <property type="molecule type" value="Genomic_DNA"/>
</dbReference>
<feature type="transmembrane region" description="Helical" evidence="2">
    <location>
        <begin position="5"/>
        <end position="27"/>
    </location>
</feature>
<feature type="region of interest" description="Disordered" evidence="1">
    <location>
        <begin position="995"/>
        <end position="1015"/>
    </location>
</feature>
<keyword evidence="4" id="KW-1185">Reference proteome</keyword>
<evidence type="ECO:0000256" key="2">
    <source>
        <dbReference type="SAM" id="Phobius"/>
    </source>
</evidence>
<feature type="region of interest" description="Disordered" evidence="1">
    <location>
        <begin position="898"/>
        <end position="930"/>
    </location>
</feature>
<feature type="compositionally biased region" description="Polar residues" evidence="1">
    <location>
        <begin position="650"/>
        <end position="659"/>
    </location>
</feature>
<dbReference type="Proteomes" id="UP001597100">
    <property type="component" value="Unassembled WGS sequence"/>
</dbReference>
<gene>
    <name evidence="3" type="ORF">ACFQ1G_10570</name>
</gene>
<evidence type="ECO:0000313" key="3">
    <source>
        <dbReference type="EMBL" id="MFD0977236.1"/>
    </source>
</evidence>
<comment type="caution">
    <text evidence="3">The sequence shown here is derived from an EMBL/GenBank/DDBJ whole genome shotgun (WGS) entry which is preliminary data.</text>
</comment>
<feature type="region of interest" description="Disordered" evidence="1">
    <location>
        <begin position="640"/>
        <end position="733"/>
    </location>
</feature>
<feature type="compositionally biased region" description="Basic and acidic residues" evidence="1">
    <location>
        <begin position="660"/>
        <end position="722"/>
    </location>
</feature>
<dbReference type="RefSeq" id="WP_380739351.1">
    <property type="nucleotide sequence ID" value="NZ_JBHTJP010000035.1"/>
</dbReference>
<proteinExistence type="predicted"/>
<feature type="compositionally biased region" description="Basic and acidic residues" evidence="1">
    <location>
        <begin position="1000"/>
        <end position="1015"/>
    </location>
</feature>
<sequence>MKGLILFIAIGLLYFLLTLFIEHIFWLDQTGRSILFWAFILVEVFLFGRFIVYPLLKMFRISKGIDHTEASKIIGNHFPEVSDKLLNVLQLKNSSRQTELLLAGIDQKAKELRPVPFSMAIDLKKNLPYLKYAAIPIFILGLLFISGREEVISGSYERVVHYKTAYEPPSPFYFNLKDQNLKVRENESLTINVMTEGEVVPENVSINYLGQTYFLTRISPGVFKYTFDNISESFQFNLFGNKVVSKPYFVEVVNVPRIRNLKMELLFPKHTGLQNKVIQGTGDAIVPEGTKVEWYVQTSSTEEVNLKLPDSLVSFEREGDNFYIGKRVFDNLNYEISTSNREVQDFENLAFQMRVVKDEFPKLSLEHKIDSLEQEDHYFYGKFSDDYGISRVRMIAYTLEEPKNSIVRQIPTGKGAVGEFLSVFPDTIQLQRGLEYQIYFEVTDNDVLNGYKSTKSSVFSYKRKTLEEEKIDRLENQQESIKALDESIKELKLSEKELEKLNRLQNERSELNFNDRKRLEKFLKRQKQQNKIMESYTDKLKKTLEEEENSFNEELKQDLQERLENREEELKENEELLKELEKYSEKIQEEGLSEKLEELSKGAKTREKNLEQLLELTKRYYVQEKLQQISQDLQKLADKQEELSKEDSETSQTQDSLSNETEKALEELKKLSDENEGLKKPMELGRNEDSEKEIPQDQKNASEDIKNGKPKDANQKQKDASQKMKSLSSEMKKQMQMGGMEQMQEDADMLRQILDNLITFSFEQEELMEAFRKMGQNSPTFSSSLKRQNVLREHFEHIDDSLFSLALRNPMITETINSKLGDIDYNIDQALKRLSQSEIRGGVGSQQYVITGANDLAYLLSSVLGNMEQMMAQAMGKGKGGDGKGMQLPDIIQKQKGLNEQMQKGVEKGEREGEGPEGSKGESEESSEELFRIFQEQQLLRKALEERLKEEGRSGSGKIQKEMEQIEKQLLEKGFDRKTYERMKRLEHNLLDLEDAEIEQGEKPERESNRGKEGFENKTKVQIIKAKEYFNTTEILNRQSLPLRQIYRQKVKHYFERGDH</sequence>
<evidence type="ECO:0000256" key="1">
    <source>
        <dbReference type="SAM" id="MobiDB-lite"/>
    </source>
</evidence>
<protein>
    <recommendedName>
        <fullName evidence="5">DUF4175 family protein</fullName>
    </recommendedName>
</protein>
<feature type="transmembrane region" description="Helical" evidence="2">
    <location>
        <begin position="33"/>
        <end position="56"/>
    </location>
</feature>
<evidence type="ECO:0000313" key="4">
    <source>
        <dbReference type="Proteomes" id="UP001597100"/>
    </source>
</evidence>
<reference evidence="4" key="1">
    <citation type="journal article" date="2019" name="Int. J. Syst. Evol. Microbiol.">
        <title>The Global Catalogue of Microorganisms (GCM) 10K type strain sequencing project: providing services to taxonomists for standard genome sequencing and annotation.</title>
        <authorList>
            <consortium name="The Broad Institute Genomics Platform"/>
            <consortium name="The Broad Institute Genome Sequencing Center for Infectious Disease"/>
            <person name="Wu L."/>
            <person name="Ma J."/>
        </authorList>
    </citation>
    <scope>NUCLEOTIDE SEQUENCE [LARGE SCALE GENOMIC DNA]</scope>
    <source>
        <strain evidence="4">CCUG 60898</strain>
    </source>
</reference>
<feature type="compositionally biased region" description="Basic and acidic residues" evidence="1">
    <location>
        <begin position="905"/>
        <end position="923"/>
    </location>
</feature>
<keyword evidence="2" id="KW-1133">Transmembrane helix</keyword>
<name>A0ABW3IH30_9FLAO</name>
<keyword evidence="2" id="KW-0812">Transmembrane</keyword>
<keyword evidence="2" id="KW-0472">Membrane</keyword>